<evidence type="ECO:0000256" key="2">
    <source>
        <dbReference type="ARBA" id="ARBA00022475"/>
    </source>
</evidence>
<evidence type="ECO:0000256" key="5">
    <source>
        <dbReference type="ARBA" id="ARBA00023136"/>
    </source>
</evidence>
<evidence type="ECO:0000256" key="1">
    <source>
        <dbReference type="ARBA" id="ARBA00004651"/>
    </source>
</evidence>
<dbReference type="InterPro" id="IPR018076">
    <property type="entry name" value="T2SS_GspF_dom"/>
</dbReference>
<reference evidence="8" key="1">
    <citation type="submission" date="2020-05" db="EMBL/GenBank/DDBJ databases">
        <authorList>
            <person name="Chiriac C."/>
            <person name="Salcher M."/>
            <person name="Ghai R."/>
            <person name="Kavagutti S V."/>
        </authorList>
    </citation>
    <scope>NUCLEOTIDE SEQUENCE</scope>
</reference>
<keyword evidence="4 6" id="KW-1133">Transmembrane helix</keyword>
<proteinExistence type="predicted"/>
<dbReference type="EMBL" id="CAFBLM010000002">
    <property type="protein sequence ID" value="CAB4858801.1"/>
    <property type="molecule type" value="Genomic_DNA"/>
</dbReference>
<accession>A0A6J7CLZ4</accession>
<feature type="transmembrane region" description="Helical" evidence="6">
    <location>
        <begin position="75"/>
        <end position="96"/>
    </location>
</feature>
<keyword evidence="3 6" id="KW-0812">Transmembrane</keyword>
<dbReference type="GO" id="GO:0005886">
    <property type="term" value="C:plasma membrane"/>
    <property type="evidence" value="ECO:0007669"/>
    <property type="project" value="UniProtKB-SubCell"/>
</dbReference>
<dbReference type="AlphaFoldDB" id="A0A6J7CLZ4"/>
<evidence type="ECO:0000313" key="8">
    <source>
        <dbReference type="EMBL" id="CAB4858801.1"/>
    </source>
</evidence>
<sequence length="251" mass="26855">MSEKFHLALTVLTAVLIFGFIALGPIGSSKKRLNYLFAPSGSRLRLSLPTKNASLPQRRILCGIAGAVVWFLAPSWFTCACGCLMASIGPWALSLLEERTDRRFRIQCDRDLPLVLDLCVACMSSGVSLTQAVQQAGKAVSGPVGDQLQRIVDRLMLGADPVMAWRDLNATANLQRVGTALARCTQSGALASPILQQLAQQLRMDRRRQGEANARKVAVQTAAPLGLCFLPAFVLLAIVPAVVASVGSLVS</sequence>
<dbReference type="PANTHER" id="PTHR35007:SF3">
    <property type="entry name" value="POSSIBLE CONSERVED ALANINE RICH MEMBRANE PROTEIN"/>
    <property type="match status" value="1"/>
</dbReference>
<evidence type="ECO:0000256" key="4">
    <source>
        <dbReference type="ARBA" id="ARBA00022989"/>
    </source>
</evidence>
<name>A0A6J7CLZ4_9ZZZZ</name>
<dbReference type="PANTHER" id="PTHR35007">
    <property type="entry name" value="INTEGRAL MEMBRANE PROTEIN-RELATED"/>
    <property type="match status" value="1"/>
</dbReference>
<feature type="transmembrane region" description="Helical" evidence="6">
    <location>
        <begin position="225"/>
        <end position="250"/>
    </location>
</feature>
<comment type="subcellular location">
    <subcellularLocation>
        <location evidence="1">Cell membrane</location>
        <topology evidence="1">Multi-pass membrane protein</topology>
    </subcellularLocation>
</comment>
<feature type="transmembrane region" description="Helical" evidence="6">
    <location>
        <begin position="7"/>
        <end position="27"/>
    </location>
</feature>
<keyword evidence="5 6" id="KW-0472">Membrane</keyword>
<organism evidence="8">
    <name type="scientific">freshwater metagenome</name>
    <dbReference type="NCBI Taxonomy" id="449393"/>
    <lineage>
        <taxon>unclassified sequences</taxon>
        <taxon>metagenomes</taxon>
        <taxon>ecological metagenomes</taxon>
    </lineage>
</organism>
<keyword evidence="2" id="KW-1003">Cell membrane</keyword>
<evidence type="ECO:0000256" key="3">
    <source>
        <dbReference type="ARBA" id="ARBA00022692"/>
    </source>
</evidence>
<evidence type="ECO:0000256" key="6">
    <source>
        <dbReference type="SAM" id="Phobius"/>
    </source>
</evidence>
<protein>
    <submittedName>
        <fullName evidence="8">Unannotated protein</fullName>
    </submittedName>
</protein>
<gene>
    <name evidence="8" type="ORF">UFOPK3401_00138</name>
</gene>
<dbReference type="Pfam" id="PF00482">
    <property type="entry name" value="T2SSF"/>
    <property type="match status" value="1"/>
</dbReference>
<evidence type="ECO:0000259" key="7">
    <source>
        <dbReference type="Pfam" id="PF00482"/>
    </source>
</evidence>
<feature type="domain" description="Type II secretion system protein GspF" evidence="7">
    <location>
        <begin position="116"/>
        <end position="236"/>
    </location>
</feature>